<sequence>MLSISMGGLSIVLVSPSSIWLNLVNICQSWLGVCMAATTIN</sequence>
<protein>
    <submittedName>
        <fullName evidence="1">Uncharacterized protein</fullName>
    </submittedName>
</protein>
<evidence type="ECO:0000313" key="1">
    <source>
        <dbReference type="EMBL" id="CSC77468.1"/>
    </source>
</evidence>
<gene>
    <name evidence="1" type="ORF">ERS013200_02229</name>
</gene>
<evidence type="ECO:0000313" key="2">
    <source>
        <dbReference type="Proteomes" id="UP000041770"/>
    </source>
</evidence>
<dbReference type="Proteomes" id="UP000041770">
    <property type="component" value="Unassembled WGS sequence"/>
</dbReference>
<name>A0A655ZQF6_VIBCL</name>
<dbReference type="EMBL" id="CWQY01000014">
    <property type="protein sequence ID" value="CSC77468.1"/>
    <property type="molecule type" value="Genomic_DNA"/>
</dbReference>
<reference evidence="1 2" key="1">
    <citation type="submission" date="2015-07" db="EMBL/GenBank/DDBJ databases">
        <authorList>
            <consortium name="Pathogen Informatics"/>
        </authorList>
    </citation>
    <scope>NUCLEOTIDE SEQUENCE [LARGE SCALE GENOMIC DNA]</scope>
    <source>
        <strain evidence="1 2">A316</strain>
    </source>
</reference>
<dbReference type="AlphaFoldDB" id="A0A655ZQF6"/>
<proteinExistence type="predicted"/>
<organism evidence="1 2">
    <name type="scientific">Vibrio cholerae</name>
    <dbReference type="NCBI Taxonomy" id="666"/>
    <lineage>
        <taxon>Bacteria</taxon>
        <taxon>Pseudomonadati</taxon>
        <taxon>Pseudomonadota</taxon>
        <taxon>Gammaproteobacteria</taxon>
        <taxon>Vibrionales</taxon>
        <taxon>Vibrionaceae</taxon>
        <taxon>Vibrio</taxon>
    </lineage>
</organism>
<accession>A0A655ZQF6</accession>